<proteinExistence type="inferred from homology"/>
<feature type="transmembrane region" description="Helical" evidence="8">
    <location>
        <begin position="264"/>
        <end position="282"/>
    </location>
</feature>
<feature type="compositionally biased region" description="Polar residues" evidence="7">
    <location>
        <begin position="101"/>
        <end position="116"/>
    </location>
</feature>
<sequence>MDETYSSWTGLIYIFNLIVGTGALTLPSAFLHSGWALGSVLMCILAFVSYVTATFVVEAMATGNALINFSKMKQLRQIGRCLDLAQQSARNQTDSEDESWGSPSEESPLNLPGSIQNFPSEPLSYYTIDNKVEMGEMAGLFFSQGGRLAFFLCFTCYLFGDLSIYAAAIGQSLVDAVCLSKNFTDPDDKLCWPDYPYTTLQAYRVFLFAFLMLFGPFVFFNVQKTKYLQIATSLTRWLAFSVMITLTVQRLLNPSLPHNSPSPAVLGGFPALLSSCVYAFMCHHSLPALLAPMRDKRGLQRSLVADYTIVLAFYLTLAVPAVFAFPHINPLFSLNFVPAPGDSAELRVADYFLILFPVFTLTASFPVISVTLRNNLQSTVSSGRTRLLKFVILPLMAVIPPVFLAISMPNLEFLVGITGSYAGVGIQYIIPAALVLASRKSKPRELAEMENPFTSPFRHPAWAILVIVWALVCMTCVTVHIVRSHLHS</sequence>
<dbReference type="PANTHER" id="PTHR16189:SF0">
    <property type="entry name" value="TRANSMEMBRANE PROTEIN 104"/>
    <property type="match status" value="1"/>
</dbReference>
<keyword evidence="3 8" id="KW-1133">Transmembrane helix</keyword>
<evidence type="ECO:0000313" key="10">
    <source>
        <dbReference type="EMBL" id="JAS89964.1"/>
    </source>
</evidence>
<dbReference type="Pfam" id="PF01490">
    <property type="entry name" value="Aa_trans"/>
    <property type="match status" value="2"/>
</dbReference>
<feature type="transmembrane region" description="Helical" evidence="8">
    <location>
        <begin position="148"/>
        <end position="169"/>
    </location>
</feature>
<evidence type="ECO:0000256" key="2">
    <source>
        <dbReference type="ARBA" id="ARBA00022692"/>
    </source>
</evidence>
<dbReference type="EMBL" id="GECU01017742">
    <property type="protein sequence ID" value="JAS89964.1"/>
    <property type="molecule type" value="Transcribed_RNA"/>
</dbReference>
<feature type="transmembrane region" description="Helical" evidence="8">
    <location>
        <begin position="202"/>
        <end position="222"/>
    </location>
</feature>
<feature type="transmembrane region" description="Helical" evidence="8">
    <location>
        <begin position="37"/>
        <end position="67"/>
    </location>
</feature>
<evidence type="ECO:0000256" key="7">
    <source>
        <dbReference type="SAM" id="MobiDB-lite"/>
    </source>
</evidence>
<gene>
    <name evidence="10" type="ORF">g.39798</name>
</gene>
<dbReference type="InterPro" id="IPR013057">
    <property type="entry name" value="AA_transpt_TM"/>
</dbReference>
<dbReference type="AlphaFoldDB" id="A0A1B6ISQ7"/>
<evidence type="ECO:0000256" key="8">
    <source>
        <dbReference type="SAM" id="Phobius"/>
    </source>
</evidence>
<name>A0A1B6ISQ7_9HEMI</name>
<evidence type="ECO:0000256" key="5">
    <source>
        <dbReference type="ARBA" id="ARBA00023180"/>
    </source>
</evidence>
<evidence type="ECO:0000256" key="4">
    <source>
        <dbReference type="ARBA" id="ARBA00023136"/>
    </source>
</evidence>
<evidence type="ECO:0000256" key="6">
    <source>
        <dbReference type="ARBA" id="ARBA00038166"/>
    </source>
</evidence>
<feature type="domain" description="Amino acid transporter transmembrane" evidence="9">
    <location>
        <begin position="135"/>
        <end position="452"/>
    </location>
</feature>
<feature type="transmembrane region" description="Helical" evidence="8">
    <location>
        <begin position="387"/>
        <end position="407"/>
    </location>
</feature>
<feature type="transmembrane region" description="Helical" evidence="8">
    <location>
        <begin position="413"/>
        <end position="438"/>
    </location>
</feature>
<protein>
    <recommendedName>
        <fullName evidence="9">Amino acid transporter transmembrane domain-containing protein</fullName>
    </recommendedName>
</protein>
<accession>A0A1B6ISQ7</accession>
<feature type="transmembrane region" description="Helical" evidence="8">
    <location>
        <begin position="12"/>
        <end position="31"/>
    </location>
</feature>
<keyword evidence="2 8" id="KW-0812">Transmembrane</keyword>
<feature type="region of interest" description="Disordered" evidence="7">
    <location>
        <begin position="91"/>
        <end position="116"/>
    </location>
</feature>
<feature type="transmembrane region" description="Helical" evidence="8">
    <location>
        <begin position="348"/>
        <end position="367"/>
    </location>
</feature>
<feature type="domain" description="Amino acid transporter transmembrane" evidence="9">
    <location>
        <begin position="4"/>
        <end position="61"/>
    </location>
</feature>
<evidence type="ECO:0000259" key="9">
    <source>
        <dbReference type="Pfam" id="PF01490"/>
    </source>
</evidence>
<feature type="transmembrane region" description="Helical" evidence="8">
    <location>
        <begin position="303"/>
        <end position="328"/>
    </location>
</feature>
<feature type="transmembrane region" description="Helical" evidence="8">
    <location>
        <begin position="234"/>
        <end position="252"/>
    </location>
</feature>
<reference evidence="10" key="1">
    <citation type="submission" date="2015-11" db="EMBL/GenBank/DDBJ databases">
        <title>De novo transcriptome assembly of four potential Pierce s Disease insect vectors from Arizona vineyards.</title>
        <authorList>
            <person name="Tassone E.E."/>
        </authorList>
    </citation>
    <scope>NUCLEOTIDE SEQUENCE</scope>
</reference>
<evidence type="ECO:0000256" key="1">
    <source>
        <dbReference type="ARBA" id="ARBA00004141"/>
    </source>
</evidence>
<dbReference type="PANTHER" id="PTHR16189">
    <property type="entry name" value="TRANSMEMBRANE PROTEIN 104-RELATED"/>
    <property type="match status" value="1"/>
</dbReference>
<comment type="subcellular location">
    <subcellularLocation>
        <location evidence="1">Membrane</location>
        <topology evidence="1">Multi-pass membrane protein</topology>
    </subcellularLocation>
</comment>
<keyword evidence="4 8" id="KW-0472">Membrane</keyword>
<dbReference type="GO" id="GO:0016020">
    <property type="term" value="C:membrane"/>
    <property type="evidence" value="ECO:0007669"/>
    <property type="project" value="UniProtKB-SubCell"/>
</dbReference>
<organism evidence="10">
    <name type="scientific">Homalodisca liturata</name>
    <dbReference type="NCBI Taxonomy" id="320908"/>
    <lineage>
        <taxon>Eukaryota</taxon>
        <taxon>Metazoa</taxon>
        <taxon>Ecdysozoa</taxon>
        <taxon>Arthropoda</taxon>
        <taxon>Hexapoda</taxon>
        <taxon>Insecta</taxon>
        <taxon>Pterygota</taxon>
        <taxon>Neoptera</taxon>
        <taxon>Paraneoptera</taxon>
        <taxon>Hemiptera</taxon>
        <taxon>Auchenorrhyncha</taxon>
        <taxon>Membracoidea</taxon>
        <taxon>Cicadellidae</taxon>
        <taxon>Cicadellinae</taxon>
        <taxon>Proconiini</taxon>
        <taxon>Homalodisca</taxon>
    </lineage>
</organism>
<keyword evidence="5" id="KW-0325">Glycoprotein</keyword>
<evidence type="ECO:0000256" key="3">
    <source>
        <dbReference type="ARBA" id="ARBA00022989"/>
    </source>
</evidence>
<feature type="transmembrane region" description="Helical" evidence="8">
    <location>
        <begin position="459"/>
        <end position="482"/>
    </location>
</feature>
<comment type="similarity">
    <text evidence="6">Belongs to the TMEM104 family.</text>
</comment>